<dbReference type="GO" id="GO:0008295">
    <property type="term" value="P:spermidine biosynthetic process"/>
    <property type="evidence" value="ECO:0007669"/>
    <property type="project" value="TreeGrafter"/>
</dbReference>
<dbReference type="CDD" id="cd06174">
    <property type="entry name" value="MFS"/>
    <property type="match status" value="1"/>
</dbReference>
<comment type="similarity">
    <text evidence="1">Belongs to the spermidine/spermine synthase family.</text>
</comment>
<feature type="transmembrane region" description="Helical" evidence="3">
    <location>
        <begin position="188"/>
        <end position="210"/>
    </location>
</feature>
<proteinExistence type="inferred from homology"/>
<dbReference type="PANTHER" id="PTHR11558">
    <property type="entry name" value="SPERMIDINE/SPERMINE SYNTHASE"/>
    <property type="match status" value="1"/>
</dbReference>
<dbReference type="InterPro" id="IPR029063">
    <property type="entry name" value="SAM-dependent_MTases_sf"/>
</dbReference>
<feature type="transmembrane region" description="Helical" evidence="3">
    <location>
        <begin position="44"/>
        <end position="71"/>
    </location>
</feature>
<feature type="transmembrane region" description="Helical" evidence="3">
    <location>
        <begin position="344"/>
        <end position="367"/>
    </location>
</feature>
<dbReference type="NCBIfam" id="NF037959">
    <property type="entry name" value="MFS_SpdSyn"/>
    <property type="match status" value="2"/>
</dbReference>
<dbReference type="InterPro" id="IPR001045">
    <property type="entry name" value="Spermi_synthase"/>
</dbReference>
<dbReference type="CDD" id="cd02440">
    <property type="entry name" value="AdoMet_MTases"/>
    <property type="match status" value="1"/>
</dbReference>
<dbReference type="GO" id="GO:0004766">
    <property type="term" value="F:spermidine synthase activity"/>
    <property type="evidence" value="ECO:0007669"/>
    <property type="project" value="TreeGrafter"/>
</dbReference>
<dbReference type="AlphaFoldDB" id="A0A381NAW9"/>
<feature type="transmembrane region" description="Helical" evidence="3">
    <location>
        <begin position="263"/>
        <end position="288"/>
    </location>
</feature>
<dbReference type="Gene3D" id="3.40.50.150">
    <property type="entry name" value="Vaccinia Virus protein VP39"/>
    <property type="match status" value="1"/>
</dbReference>
<keyword evidence="2" id="KW-0808">Transferase</keyword>
<dbReference type="PROSITE" id="PS51257">
    <property type="entry name" value="PROKAR_LIPOPROTEIN"/>
    <property type="match status" value="1"/>
</dbReference>
<feature type="transmembrane region" description="Helical" evidence="3">
    <location>
        <begin position="161"/>
        <end position="182"/>
    </location>
</feature>
<reference evidence="5" key="1">
    <citation type="submission" date="2018-05" db="EMBL/GenBank/DDBJ databases">
        <authorList>
            <person name="Lanie J.A."/>
            <person name="Ng W.-L."/>
            <person name="Kazmierczak K.M."/>
            <person name="Andrzejewski T.M."/>
            <person name="Davidsen T.M."/>
            <person name="Wayne K.J."/>
            <person name="Tettelin H."/>
            <person name="Glass J.I."/>
            <person name="Rusch D."/>
            <person name="Podicherti R."/>
            <person name="Tsui H.-C.T."/>
            <person name="Winkler M.E."/>
        </authorList>
    </citation>
    <scope>NUCLEOTIDE SEQUENCE</scope>
</reference>
<keyword evidence="3" id="KW-1133">Transmembrane helix</keyword>
<evidence type="ECO:0000256" key="1">
    <source>
        <dbReference type="ARBA" id="ARBA00007867"/>
    </source>
</evidence>
<dbReference type="Pfam" id="PF01564">
    <property type="entry name" value="Spermine_synth"/>
    <property type="match status" value="1"/>
</dbReference>
<evidence type="ECO:0000256" key="3">
    <source>
        <dbReference type="SAM" id="Phobius"/>
    </source>
</evidence>
<evidence type="ECO:0000259" key="4">
    <source>
        <dbReference type="PROSITE" id="PS51006"/>
    </source>
</evidence>
<feature type="transmembrane region" description="Helical" evidence="3">
    <location>
        <begin position="18"/>
        <end position="38"/>
    </location>
</feature>
<accession>A0A381NAW9</accession>
<keyword evidence="3" id="KW-0472">Membrane</keyword>
<dbReference type="EMBL" id="UINC01000237">
    <property type="protein sequence ID" value="SUZ51761.1"/>
    <property type="molecule type" value="Genomic_DNA"/>
</dbReference>
<feature type="transmembrane region" description="Helical" evidence="3">
    <location>
        <begin position="300"/>
        <end position="324"/>
    </location>
</feature>
<evidence type="ECO:0000256" key="2">
    <source>
        <dbReference type="ARBA" id="ARBA00022679"/>
    </source>
</evidence>
<organism evidence="5">
    <name type="scientific">marine metagenome</name>
    <dbReference type="NCBI Taxonomy" id="408172"/>
    <lineage>
        <taxon>unclassified sequences</taxon>
        <taxon>metagenomes</taxon>
        <taxon>ecological metagenomes</taxon>
    </lineage>
</organism>
<dbReference type="PANTHER" id="PTHR11558:SF11">
    <property type="entry name" value="SPERMIDINE SYNTHASE"/>
    <property type="match status" value="1"/>
</dbReference>
<dbReference type="PROSITE" id="PS51006">
    <property type="entry name" value="PABS_2"/>
    <property type="match status" value="1"/>
</dbReference>
<dbReference type="SUPFAM" id="SSF53335">
    <property type="entry name" value="S-adenosyl-L-methionine-dependent methyltransferases"/>
    <property type="match status" value="1"/>
</dbReference>
<feature type="transmembrane region" description="Helical" evidence="3">
    <location>
        <begin position="231"/>
        <end position="251"/>
    </location>
</feature>
<feature type="transmembrane region" description="Helical" evidence="3">
    <location>
        <begin position="83"/>
        <end position="106"/>
    </location>
</feature>
<feature type="domain" description="PABS" evidence="4">
    <location>
        <begin position="547"/>
        <end position="722"/>
    </location>
</feature>
<sequence>MVRSGGATVDAGGRYMPVLLLVFVGSGCAALIYEIVWFQLLRQVIGASAISLGILLISYMGGLFLGSLAFSKYVSMRHHPLKVYAVLEIGIGLMGIALLLFLPLVGHIYSGIVGYGFAGVLLRSIICLLCLLPPTILMGATLPAISRYMEMTRVGISRIGFLYTANIGGAVAGCLFAGFYLLRVYDMVIATLVAAAINIVIAMVAFWLIVRGVPFVLPKAKALISTKAPNPWVYVVIGLSGFTSLGTQVVWTRLISLLFGGTVYTFSIILAVFLIGLGIGSAVGSFLAQQARRPGMALGWTQLLLVFAIPAGAFMISKELPFWYLNPEFYDDIMLRYGHDLMRATVAMLVATCLWGASFPLALAAIARPEQDPGDLVGRVYAANTAGAILGSAMFSMYMIPALGTHQSQQRLTLLAGLAAASMFVSDRLTASGAVELQPTETTSESDYRSMLARAGGWVGIARLAGSATVVLALTFMLVGLVTPVPDGLVAYGRFVEDWDAVTAYHYVGEGMNTSVAVSDWPEDNVRSFHVGGKVVASTRRVDMRVQRMLGHLPAMFQGGPKSVLVVGFGAGVTAGSFVVHDEVERIVVCEIEPLVPQAAAAWLGPENYDIIEDPRTELIFDDARHFIATTDETFDVITSDPIHPWVSGSAALYSAEYYELVKQRLNPGGVVAQWLPLYETSEEAVKSSLATFLEAFPNGTVWNSDIFGNGYDVVMVGWVGEMKLDLLALEQHLSRNLRVRQSLADVDFYSGSDLLTSYVGQGSDLRQWLMDAQINRDRSLRLQYLAGLAIDENDAIQILTAMTRYRRYPSDLFLVPPNMERQLRQSFDYGRVR</sequence>
<gene>
    <name evidence="5" type="ORF">METZ01_LOCUS4615</name>
</gene>
<evidence type="ECO:0000313" key="5">
    <source>
        <dbReference type="EMBL" id="SUZ51761.1"/>
    </source>
</evidence>
<dbReference type="InterPro" id="IPR030374">
    <property type="entry name" value="PABS"/>
</dbReference>
<protein>
    <recommendedName>
        <fullName evidence="4">PABS domain-containing protein</fullName>
    </recommendedName>
</protein>
<feature type="transmembrane region" description="Helical" evidence="3">
    <location>
        <begin position="112"/>
        <end position="140"/>
    </location>
</feature>
<name>A0A381NAW9_9ZZZZ</name>
<keyword evidence="3" id="KW-0812">Transmembrane</keyword>
<dbReference type="GO" id="GO:0005829">
    <property type="term" value="C:cytosol"/>
    <property type="evidence" value="ECO:0007669"/>
    <property type="project" value="TreeGrafter"/>
</dbReference>
<feature type="transmembrane region" description="Helical" evidence="3">
    <location>
        <begin position="379"/>
        <end position="400"/>
    </location>
</feature>